<gene>
    <name evidence="1" type="ORF">LCI18_014014</name>
</gene>
<protein>
    <submittedName>
        <fullName evidence="1">Uncharacterized protein</fullName>
    </submittedName>
</protein>
<organism evidence="1 2">
    <name type="scientific">Fusarium solani subsp. cucurbitae</name>
    <name type="common">Neocosmosporum cucurbitae</name>
    <dbReference type="NCBI Taxonomy" id="2747967"/>
    <lineage>
        <taxon>Eukaryota</taxon>
        <taxon>Fungi</taxon>
        <taxon>Dikarya</taxon>
        <taxon>Ascomycota</taxon>
        <taxon>Pezizomycotina</taxon>
        <taxon>Sordariomycetes</taxon>
        <taxon>Hypocreomycetidae</taxon>
        <taxon>Hypocreales</taxon>
        <taxon>Nectriaceae</taxon>
        <taxon>Fusarium</taxon>
        <taxon>Fusarium solani species complex</taxon>
    </lineage>
</organism>
<name>A0ACD3ZP29_FUSSC</name>
<evidence type="ECO:0000313" key="2">
    <source>
        <dbReference type="Proteomes" id="UP000830768"/>
    </source>
</evidence>
<sequence length="119" mass="13144">MAGKRRTVNSNRIIGVVRTSPARTKADFDALAARIEAAWYSALAPDNEGARHIEEAQRLLMVTFLPMVTIREGGMAIPEAGQEGGWLKQQLPYISDMSNQGIGDFTDLLEELQGREDLK</sequence>
<dbReference type="EMBL" id="CP090040">
    <property type="protein sequence ID" value="UPL03080.1"/>
    <property type="molecule type" value="Genomic_DNA"/>
</dbReference>
<accession>A0ACD3ZP29</accession>
<reference evidence="1" key="1">
    <citation type="submission" date="2021-11" db="EMBL/GenBank/DDBJ databases">
        <title>Fusarium solani-melongenae Genome sequencing and assembly.</title>
        <authorList>
            <person name="Xie S."/>
            <person name="Huang L."/>
            <person name="Zhang X."/>
        </authorList>
    </citation>
    <scope>NUCLEOTIDE SEQUENCE</scope>
    <source>
        <strain evidence="1">CRI 24-3</strain>
    </source>
</reference>
<evidence type="ECO:0000313" key="1">
    <source>
        <dbReference type="EMBL" id="UPL03080.1"/>
    </source>
</evidence>
<dbReference type="Proteomes" id="UP000830768">
    <property type="component" value="Chromosome 12"/>
</dbReference>
<keyword evidence="2" id="KW-1185">Reference proteome</keyword>
<proteinExistence type="predicted"/>